<dbReference type="Pfam" id="PF13560">
    <property type="entry name" value="HTH_31"/>
    <property type="match status" value="1"/>
</dbReference>
<keyword evidence="3" id="KW-1185">Reference proteome</keyword>
<dbReference type="CDD" id="cd00093">
    <property type="entry name" value="HTH_XRE"/>
    <property type="match status" value="1"/>
</dbReference>
<sequence length="84" mass="9083">MTSPSPLQVLMARRMLATCNPRQIREDADLTQAEMAVLVGVSASAMSRLEAGNRKPWSKTAVRWAGILAQLQAQGAIYDRAIAA</sequence>
<dbReference type="PROSITE" id="PS50943">
    <property type="entry name" value="HTH_CROC1"/>
    <property type="match status" value="1"/>
</dbReference>
<dbReference type="Proteomes" id="UP000590749">
    <property type="component" value="Unassembled WGS sequence"/>
</dbReference>
<organism evidence="2 3">
    <name type="scientific">Actinoplanes campanulatus</name>
    <dbReference type="NCBI Taxonomy" id="113559"/>
    <lineage>
        <taxon>Bacteria</taxon>
        <taxon>Bacillati</taxon>
        <taxon>Actinomycetota</taxon>
        <taxon>Actinomycetes</taxon>
        <taxon>Micromonosporales</taxon>
        <taxon>Micromonosporaceae</taxon>
        <taxon>Actinoplanes</taxon>
    </lineage>
</organism>
<dbReference type="EMBL" id="JACHXF010000017">
    <property type="protein sequence ID" value="MBB3099103.1"/>
    <property type="molecule type" value="Genomic_DNA"/>
</dbReference>
<evidence type="ECO:0000313" key="3">
    <source>
        <dbReference type="Proteomes" id="UP000590749"/>
    </source>
</evidence>
<dbReference type="GO" id="GO:0003677">
    <property type="term" value="F:DNA binding"/>
    <property type="evidence" value="ECO:0007669"/>
    <property type="project" value="InterPro"/>
</dbReference>
<evidence type="ECO:0000313" key="2">
    <source>
        <dbReference type="EMBL" id="MBB3099103.1"/>
    </source>
</evidence>
<dbReference type="RefSeq" id="WP_183225178.1">
    <property type="nucleotide sequence ID" value="NZ_BMPW01000020.1"/>
</dbReference>
<proteinExistence type="predicted"/>
<dbReference type="Gene3D" id="1.10.260.40">
    <property type="entry name" value="lambda repressor-like DNA-binding domains"/>
    <property type="match status" value="1"/>
</dbReference>
<gene>
    <name evidence="2" type="ORF">FHR83_006809</name>
</gene>
<dbReference type="AlphaFoldDB" id="A0A7W5AMP4"/>
<dbReference type="SUPFAM" id="SSF47413">
    <property type="entry name" value="lambda repressor-like DNA-binding domains"/>
    <property type="match status" value="1"/>
</dbReference>
<dbReference type="InterPro" id="IPR010982">
    <property type="entry name" value="Lambda_DNA-bd_dom_sf"/>
</dbReference>
<reference evidence="2 3" key="1">
    <citation type="submission" date="2020-08" db="EMBL/GenBank/DDBJ databases">
        <title>Genomic Encyclopedia of Type Strains, Phase III (KMG-III): the genomes of soil and plant-associated and newly described type strains.</title>
        <authorList>
            <person name="Whitman W."/>
        </authorList>
    </citation>
    <scope>NUCLEOTIDE SEQUENCE [LARGE SCALE GENOMIC DNA]</scope>
    <source>
        <strain evidence="2 3">CECT 3287</strain>
    </source>
</reference>
<accession>A0A7W5AMP4</accession>
<protein>
    <submittedName>
        <fullName evidence="2">Transcriptional regulator with XRE-family HTH domain</fullName>
    </submittedName>
</protein>
<feature type="domain" description="HTH cro/C1-type" evidence="1">
    <location>
        <begin position="22"/>
        <end position="56"/>
    </location>
</feature>
<evidence type="ECO:0000259" key="1">
    <source>
        <dbReference type="PROSITE" id="PS50943"/>
    </source>
</evidence>
<comment type="caution">
    <text evidence="2">The sequence shown here is derived from an EMBL/GenBank/DDBJ whole genome shotgun (WGS) entry which is preliminary data.</text>
</comment>
<dbReference type="SMART" id="SM00530">
    <property type="entry name" value="HTH_XRE"/>
    <property type="match status" value="1"/>
</dbReference>
<dbReference type="InterPro" id="IPR001387">
    <property type="entry name" value="Cro/C1-type_HTH"/>
</dbReference>
<name>A0A7W5AMP4_9ACTN</name>